<evidence type="ECO:0000313" key="4">
    <source>
        <dbReference type="Proteomes" id="UP000255234"/>
    </source>
</evidence>
<proteinExistence type="predicted"/>
<evidence type="ECO:0000313" key="3">
    <source>
        <dbReference type="EMBL" id="STY71181.1"/>
    </source>
</evidence>
<dbReference type="AlphaFoldDB" id="A0A378NS69"/>
<accession>A0A378NS69</accession>
<feature type="transmembrane region" description="Helical" evidence="2">
    <location>
        <begin position="47"/>
        <end position="66"/>
    </location>
</feature>
<keyword evidence="2" id="KW-0812">Transmembrane</keyword>
<keyword evidence="2" id="KW-0472">Membrane</keyword>
<evidence type="ECO:0000256" key="2">
    <source>
        <dbReference type="SAM" id="Phobius"/>
    </source>
</evidence>
<organism evidence="3 4">
    <name type="scientific">Megamonas hypermegale</name>
    <dbReference type="NCBI Taxonomy" id="158847"/>
    <lineage>
        <taxon>Bacteria</taxon>
        <taxon>Bacillati</taxon>
        <taxon>Bacillota</taxon>
        <taxon>Negativicutes</taxon>
        <taxon>Selenomonadales</taxon>
        <taxon>Selenomonadaceae</taxon>
        <taxon>Megamonas</taxon>
    </lineage>
</organism>
<reference evidence="3 4" key="1">
    <citation type="submission" date="2018-06" db="EMBL/GenBank/DDBJ databases">
        <authorList>
            <consortium name="Pathogen Informatics"/>
            <person name="Doyle S."/>
        </authorList>
    </citation>
    <scope>NUCLEOTIDE SEQUENCE [LARGE SCALE GENOMIC DNA]</scope>
    <source>
        <strain evidence="3 4">NCTC10571</strain>
    </source>
</reference>
<sequence length="115" mass="13009">MIKLTKKTNKISYVTNSSIDNITKLDSVVGDTPIMLKLKEVLRNSSTCTIIFVIIFLILLLSNGYWNTNFDLDSLLTLYGVIYAKQAIKFGIDSSLNSPKEQSPQNFNSNRHTYL</sequence>
<dbReference type="EMBL" id="UGPP01000001">
    <property type="protein sequence ID" value="STY71181.1"/>
    <property type="molecule type" value="Genomic_DNA"/>
</dbReference>
<dbReference type="Proteomes" id="UP000255234">
    <property type="component" value="Unassembled WGS sequence"/>
</dbReference>
<gene>
    <name evidence="3" type="ORF">NCTC10571_01337</name>
</gene>
<keyword evidence="2" id="KW-1133">Transmembrane helix</keyword>
<dbReference type="RefSeq" id="WP_115151549.1">
    <property type="nucleotide sequence ID" value="NZ_UGPP01000001.1"/>
</dbReference>
<protein>
    <submittedName>
        <fullName evidence="3">Uncharacterized protein</fullName>
    </submittedName>
</protein>
<name>A0A378NS69_9FIRM</name>
<feature type="region of interest" description="Disordered" evidence="1">
    <location>
        <begin position="96"/>
        <end position="115"/>
    </location>
</feature>
<evidence type="ECO:0000256" key="1">
    <source>
        <dbReference type="SAM" id="MobiDB-lite"/>
    </source>
</evidence>